<comment type="subcellular location">
    <subcellularLocation>
        <location evidence="1">Membrane</location>
        <topology evidence="1">Multi-pass membrane protein</topology>
    </subcellularLocation>
</comment>
<feature type="transmembrane region" description="Helical" evidence="5">
    <location>
        <begin position="28"/>
        <end position="47"/>
    </location>
</feature>
<feature type="transmembrane region" description="Helical" evidence="5">
    <location>
        <begin position="203"/>
        <end position="219"/>
    </location>
</feature>
<dbReference type="Proteomes" id="UP000234857">
    <property type="component" value="Unassembled WGS sequence"/>
</dbReference>
<keyword evidence="2 5" id="KW-0812">Transmembrane</keyword>
<keyword evidence="4 5" id="KW-0472">Membrane</keyword>
<comment type="caution">
    <text evidence="7">The sequence shown here is derived from an EMBL/GenBank/DDBJ whole genome shotgun (WGS) entry which is preliminary data.</text>
</comment>
<gene>
    <name evidence="7" type="ORF">C0601_06010</name>
</gene>
<dbReference type="Pfam" id="PF04893">
    <property type="entry name" value="Yip1"/>
    <property type="match status" value="1"/>
</dbReference>
<name>A0A2N5ZH05_MUIH1</name>
<evidence type="ECO:0000256" key="4">
    <source>
        <dbReference type="ARBA" id="ARBA00023136"/>
    </source>
</evidence>
<dbReference type="InterPro" id="IPR006977">
    <property type="entry name" value="Yip1_dom"/>
</dbReference>
<proteinExistence type="predicted"/>
<sequence length="227" mass="26206">MKKILTDIKEMIIHPNALYKRIDGKHPLYITLLTTCLISILFFYLFWNYQFFAMLNDPLHTEAAEWGKMTSTIVYTTTIAFVTFVIIILQSFYYLFSFNFVKGKNNVKISQVVQAVALTKIISIFSTVVSVIKASSLENIEFSSLVDFKKAIYVPLDMTFFFKGIESAWYRVAQTISLFPVWESIVVVLIFSKLYQLPIKKSLTPVIFIWLIKLLSAYFNPTNPALL</sequence>
<dbReference type="AlphaFoldDB" id="A0A2N5ZH05"/>
<evidence type="ECO:0000259" key="6">
    <source>
        <dbReference type="Pfam" id="PF04893"/>
    </source>
</evidence>
<reference evidence="7 8" key="1">
    <citation type="submission" date="2017-11" db="EMBL/GenBank/DDBJ databases">
        <title>Genome-resolved metagenomics identifies genetic mobility, metabolic interactions, and unexpected diversity in perchlorate-reducing communities.</title>
        <authorList>
            <person name="Barnum T.P."/>
            <person name="Figueroa I.A."/>
            <person name="Carlstrom C.I."/>
            <person name="Lucas L.N."/>
            <person name="Engelbrektson A.L."/>
            <person name="Coates J.D."/>
        </authorList>
    </citation>
    <scope>NUCLEOTIDE SEQUENCE [LARGE SCALE GENOMIC DNA]</scope>
    <source>
        <strain evidence="7">BM706</strain>
    </source>
</reference>
<dbReference type="GO" id="GO:0016020">
    <property type="term" value="C:membrane"/>
    <property type="evidence" value="ECO:0007669"/>
    <property type="project" value="UniProtKB-SubCell"/>
</dbReference>
<feature type="transmembrane region" description="Helical" evidence="5">
    <location>
        <begin position="168"/>
        <end position="191"/>
    </location>
</feature>
<keyword evidence="3 5" id="KW-1133">Transmembrane helix</keyword>
<feature type="transmembrane region" description="Helical" evidence="5">
    <location>
        <begin position="117"/>
        <end position="135"/>
    </location>
</feature>
<evidence type="ECO:0000256" key="2">
    <source>
        <dbReference type="ARBA" id="ARBA00022692"/>
    </source>
</evidence>
<evidence type="ECO:0000313" key="8">
    <source>
        <dbReference type="Proteomes" id="UP000234857"/>
    </source>
</evidence>
<feature type="transmembrane region" description="Helical" evidence="5">
    <location>
        <begin position="73"/>
        <end position="96"/>
    </location>
</feature>
<accession>A0A2N5ZH05</accession>
<evidence type="ECO:0000256" key="1">
    <source>
        <dbReference type="ARBA" id="ARBA00004141"/>
    </source>
</evidence>
<feature type="domain" description="Yip1" evidence="6">
    <location>
        <begin position="10"/>
        <end position="215"/>
    </location>
</feature>
<organism evidence="7 8">
    <name type="scientific">Muiribacterium halophilum</name>
    <dbReference type="NCBI Taxonomy" id="2053465"/>
    <lineage>
        <taxon>Bacteria</taxon>
        <taxon>Candidatus Muiribacteriota</taxon>
        <taxon>Candidatus Muiribacteriia</taxon>
        <taxon>Candidatus Muiribacteriales</taxon>
        <taxon>Candidatus Muiribacteriaceae</taxon>
        <taxon>Candidatus Muiribacterium</taxon>
    </lineage>
</organism>
<evidence type="ECO:0000256" key="5">
    <source>
        <dbReference type="SAM" id="Phobius"/>
    </source>
</evidence>
<dbReference type="EMBL" id="PKTG01000077">
    <property type="protein sequence ID" value="PLX17931.1"/>
    <property type="molecule type" value="Genomic_DNA"/>
</dbReference>
<evidence type="ECO:0000313" key="7">
    <source>
        <dbReference type="EMBL" id="PLX17931.1"/>
    </source>
</evidence>
<evidence type="ECO:0000256" key="3">
    <source>
        <dbReference type="ARBA" id="ARBA00022989"/>
    </source>
</evidence>
<protein>
    <recommendedName>
        <fullName evidence="6">Yip1 domain-containing protein</fullName>
    </recommendedName>
</protein>